<dbReference type="Pfam" id="PF07075">
    <property type="entry name" value="NamZ_N"/>
    <property type="match status" value="1"/>
</dbReference>
<feature type="chain" id="PRO_5021951364" evidence="1">
    <location>
        <begin position="27"/>
        <end position="419"/>
    </location>
</feature>
<accession>A0A562V9R4</accession>
<dbReference type="GO" id="GO:0033922">
    <property type="term" value="F:peptidoglycan beta-N-acetylmuramidase activity"/>
    <property type="evidence" value="ECO:0007669"/>
    <property type="project" value="InterPro"/>
</dbReference>
<dbReference type="EMBL" id="VLLL01000005">
    <property type="protein sequence ID" value="TWJ14602.1"/>
    <property type="molecule type" value="Genomic_DNA"/>
</dbReference>
<dbReference type="InterPro" id="IPR048502">
    <property type="entry name" value="NamZ_N"/>
</dbReference>
<feature type="domain" description="Peptidoglycan beta-N-acetylmuramidase NamZ N-terminal" evidence="2">
    <location>
        <begin position="54"/>
        <end position="261"/>
    </location>
</feature>
<feature type="domain" description="Peptidoglycan beta-N-acetylmuramidase NamZ C-terminal" evidence="3">
    <location>
        <begin position="266"/>
        <end position="418"/>
    </location>
</feature>
<dbReference type="PANTHER" id="PTHR42915">
    <property type="entry name" value="HYPOTHETICAL 460 KDA PROTEIN IN FEUA-SIGW INTERGENIC REGION [PRECURSOR]"/>
    <property type="match status" value="1"/>
</dbReference>
<feature type="signal peptide" evidence="1">
    <location>
        <begin position="1"/>
        <end position="26"/>
    </location>
</feature>
<evidence type="ECO:0000259" key="3">
    <source>
        <dbReference type="Pfam" id="PF20732"/>
    </source>
</evidence>
<dbReference type="RefSeq" id="WP_147131889.1">
    <property type="nucleotide sequence ID" value="NZ_BAABIJ010000001.1"/>
</dbReference>
<dbReference type="PANTHER" id="PTHR42915:SF1">
    <property type="entry name" value="PEPTIDOGLYCAN BETA-N-ACETYLMURAMIDASE NAMZ"/>
    <property type="match status" value="1"/>
</dbReference>
<dbReference type="OrthoDB" id="9801061at2"/>
<dbReference type="AlphaFoldDB" id="A0A562V9R4"/>
<organism evidence="4 5">
    <name type="scientific">Stackebrandtia albiflava</name>
    <dbReference type="NCBI Taxonomy" id="406432"/>
    <lineage>
        <taxon>Bacteria</taxon>
        <taxon>Bacillati</taxon>
        <taxon>Actinomycetota</taxon>
        <taxon>Actinomycetes</taxon>
        <taxon>Glycomycetales</taxon>
        <taxon>Glycomycetaceae</taxon>
        <taxon>Stackebrandtia</taxon>
    </lineage>
</organism>
<evidence type="ECO:0000259" key="2">
    <source>
        <dbReference type="Pfam" id="PF07075"/>
    </source>
</evidence>
<evidence type="ECO:0000256" key="1">
    <source>
        <dbReference type="SAM" id="SignalP"/>
    </source>
</evidence>
<keyword evidence="5" id="KW-1185">Reference proteome</keyword>
<dbReference type="PIRSF" id="PIRSF016719">
    <property type="entry name" value="UCP016719"/>
    <property type="match status" value="1"/>
</dbReference>
<comment type="caution">
    <text evidence="4">The sequence shown here is derived from an EMBL/GenBank/DDBJ whole genome shotgun (WGS) entry which is preliminary data.</text>
</comment>
<keyword evidence="1" id="KW-0732">Signal</keyword>
<proteinExistence type="predicted"/>
<dbReference type="Gene3D" id="3.40.50.12170">
    <property type="entry name" value="Uncharacterised protein PF07075, DUF1343"/>
    <property type="match status" value="1"/>
</dbReference>
<name>A0A562V9R4_9ACTN</name>
<protein>
    <submittedName>
        <fullName evidence="4">Uncharacterized protein YbbC (DUF1343 family)</fullName>
    </submittedName>
</protein>
<dbReference type="Proteomes" id="UP000321617">
    <property type="component" value="Unassembled WGS sequence"/>
</dbReference>
<dbReference type="InterPro" id="IPR048503">
    <property type="entry name" value="NamZ_C"/>
</dbReference>
<evidence type="ECO:0000313" key="5">
    <source>
        <dbReference type="Proteomes" id="UP000321617"/>
    </source>
</evidence>
<reference evidence="4 5" key="1">
    <citation type="journal article" date="2013" name="Stand. Genomic Sci.">
        <title>Genomic Encyclopedia of Type Strains, Phase I: The one thousand microbial genomes (KMG-I) project.</title>
        <authorList>
            <person name="Kyrpides N.C."/>
            <person name="Woyke T."/>
            <person name="Eisen J.A."/>
            <person name="Garrity G."/>
            <person name="Lilburn T.G."/>
            <person name="Beck B.J."/>
            <person name="Whitman W.B."/>
            <person name="Hugenholtz P."/>
            <person name="Klenk H.P."/>
        </authorList>
    </citation>
    <scope>NUCLEOTIDE SEQUENCE [LARGE SCALE GENOMIC DNA]</scope>
    <source>
        <strain evidence="4 5">DSM 45044</strain>
    </source>
</reference>
<dbReference type="Gene3D" id="3.90.1150.140">
    <property type="match status" value="1"/>
</dbReference>
<gene>
    <name evidence="4" type="ORF">LX16_0287</name>
</gene>
<dbReference type="Pfam" id="PF20732">
    <property type="entry name" value="NamZ_C"/>
    <property type="match status" value="1"/>
</dbReference>
<evidence type="ECO:0000313" key="4">
    <source>
        <dbReference type="EMBL" id="TWJ14602.1"/>
    </source>
</evidence>
<dbReference type="InterPro" id="IPR008302">
    <property type="entry name" value="NamZ"/>
</dbReference>
<sequence length="419" mass="46384">MRRRNLLAATAGLAAVPLLAPGTAHADPDGRRRVRTGFTALADDDYALLAGQRVGVIANPTAVTPDLRHEVDVMAESGAVDLVAVFGPEHGFRGTSQAGEGEDYFIDPKTGLPVYNAYNDKDKLARYFGELALDTVVFDIQDVGSRFYTYIWTMYLAMEAAARNDMSFVVLDRPNPVTGRDAEGPILHEEVASFVGLKAISQRHGMTVGELARLFNAEFLPESVGRSVDLTVVRMTGWKRRMRYEETGLPWVAPSPNMPTTTTARLYPGTCLFEATQLSEGRGTTQPFQVIGAPGIDHRWQAALTAADLPGVEFREAYFKPVFSKWQGATCGGVEVQITDHDVFDPIRTALAMIIVQRREFPQYGWREGDTVPWIDKLTGSDQVRTDIEAGADVDTVIAGWRDELADFRDIRRDHLLYR</sequence>